<keyword evidence="1" id="KW-0378">Hydrolase</keyword>
<dbReference type="InterPro" id="IPR050114">
    <property type="entry name" value="UPF0173_UPF0282_UlaG_hydrolase"/>
</dbReference>
<dbReference type="Pfam" id="PF12706">
    <property type="entry name" value="Lactamase_B_2"/>
    <property type="match status" value="1"/>
</dbReference>
<dbReference type="RefSeq" id="WP_070599848.1">
    <property type="nucleotide sequence ID" value="NZ_CP023510.1"/>
</dbReference>
<dbReference type="SUPFAM" id="SSF56281">
    <property type="entry name" value="Metallo-hydrolase/oxidoreductase"/>
    <property type="match status" value="1"/>
</dbReference>
<dbReference type="InterPro" id="IPR036866">
    <property type="entry name" value="RibonucZ/Hydroxyglut_hydro"/>
</dbReference>
<dbReference type="PANTHER" id="PTHR43546:SF9">
    <property type="entry name" value="L-ASCORBATE-6-PHOSPHATE LACTONASE ULAG-RELATED"/>
    <property type="match status" value="1"/>
</dbReference>
<dbReference type="Gene3D" id="3.60.15.10">
    <property type="entry name" value="Ribonuclease Z/Hydroxyacylglutathione hydrolase-like"/>
    <property type="match status" value="1"/>
</dbReference>
<feature type="domain" description="Metallo-beta-lactamase" evidence="2">
    <location>
        <begin position="20"/>
        <end position="220"/>
    </location>
</feature>
<dbReference type="EMBL" id="CP023510">
    <property type="protein sequence ID" value="ATF63858.1"/>
    <property type="molecule type" value="Genomic_DNA"/>
</dbReference>
<dbReference type="GO" id="GO:0016787">
    <property type="term" value="F:hydrolase activity"/>
    <property type="evidence" value="ECO:0007669"/>
    <property type="project" value="UniProtKB-KW"/>
</dbReference>
<protein>
    <recommendedName>
        <fullName evidence="2">Metallo-beta-lactamase domain-containing protein</fullName>
    </recommendedName>
</protein>
<organism evidence="3 4">
    <name type="scientific">Rothia mucilaginosa</name>
    <dbReference type="NCBI Taxonomy" id="43675"/>
    <lineage>
        <taxon>Bacteria</taxon>
        <taxon>Bacillati</taxon>
        <taxon>Actinomycetota</taxon>
        <taxon>Actinomycetes</taxon>
        <taxon>Micrococcales</taxon>
        <taxon>Micrococcaceae</taxon>
        <taxon>Rothia</taxon>
    </lineage>
</organism>
<gene>
    <name evidence="3" type="ORF">CO690_09310</name>
</gene>
<evidence type="ECO:0000259" key="2">
    <source>
        <dbReference type="Pfam" id="PF12706"/>
    </source>
</evidence>
<sequence>MPTINVITGPTVLIEYAGLRFLTDPTFDAPQDYDMGITVLKKTAGAPITPESVLPIDAVLLSHDTHPDNLDTSGRALLPKVGHVITTEDGEKNLQAEGLTNVIGLAPWNTFIVAKDSAEVTVTAMPALHGPNIPEIQEVTGPVIGFLLQAAGEPTVYISGDNSELHVVEEITQRIAPVDDAILFAGAARPLGPELSVTMTAENTAKAAKLLGAQRVYIAHTDSWGHLGEDLQDTIQAFTREGIDHKLMNK</sequence>
<evidence type="ECO:0000313" key="4">
    <source>
        <dbReference type="Proteomes" id="UP000218628"/>
    </source>
</evidence>
<proteinExistence type="predicted"/>
<reference evidence="4" key="1">
    <citation type="submission" date="2017-09" db="EMBL/GenBank/DDBJ databases">
        <title>FDA dAtabase for Regulatory Grade micrObial Sequences (FDA-ARGOS): Supporting development and validation of Infectious Disease Dx tests.</title>
        <authorList>
            <person name="Minogue T."/>
            <person name="Wolcott M."/>
            <person name="Wasieloski L."/>
            <person name="Aguilar W."/>
            <person name="Moore D."/>
            <person name="Tallon L."/>
            <person name="Sadzewicz L."/>
            <person name="Ott S."/>
            <person name="Zhao X."/>
            <person name="Nagaraj S."/>
            <person name="Vavikolanu K."/>
            <person name="Aluvathingal J."/>
            <person name="Nadendla S."/>
            <person name="Sichtig H."/>
        </authorList>
    </citation>
    <scope>NUCLEOTIDE SEQUENCE [LARGE SCALE GENOMIC DNA]</scope>
    <source>
        <strain evidence="4">FDAARGOS_369</strain>
    </source>
</reference>
<dbReference type="PANTHER" id="PTHR43546">
    <property type="entry name" value="UPF0173 METAL-DEPENDENT HYDROLASE MJ1163-RELATED"/>
    <property type="match status" value="1"/>
</dbReference>
<dbReference type="InterPro" id="IPR001279">
    <property type="entry name" value="Metallo-B-lactamas"/>
</dbReference>
<dbReference type="Proteomes" id="UP000218628">
    <property type="component" value="Chromosome"/>
</dbReference>
<evidence type="ECO:0000256" key="1">
    <source>
        <dbReference type="ARBA" id="ARBA00022801"/>
    </source>
</evidence>
<accession>A0A291DHE9</accession>
<evidence type="ECO:0000313" key="3">
    <source>
        <dbReference type="EMBL" id="ATF63858.1"/>
    </source>
</evidence>
<name>A0A291DHE9_9MICC</name>
<dbReference type="AlphaFoldDB" id="A0A291DHE9"/>